<gene>
    <name evidence="1" type="ORF">FOC37_09245</name>
</gene>
<dbReference type="RefSeq" id="WP_126286793.1">
    <property type="nucleotide sequence ID" value="NZ_CBCSII010000015.1"/>
</dbReference>
<dbReference type="GeneID" id="58046445"/>
<accession>A0ABX6F9H9</accession>
<dbReference type="Proteomes" id="UP000424966">
    <property type="component" value="Chromosome"/>
</dbReference>
<sequence>MSYVLFSGVMEMLGFPRYVGKGYCGVLFEDYRAGLVRVIGTSMDMRLVQVSGYQIVFQLSGMQYTTMTNCTAENCTPMQGETTCWAFSFTNPYSIVINTCATEFNKGGQLRATIQGDPSFRPSLVVNTFQTIDQQNSVVLTPMISIDNGVVEMSVVFIGGDWAKQNLSNLASPSASGNGLKVRMIGVNGSQKSTWTITNLADVQEL</sequence>
<protein>
    <submittedName>
        <fullName evidence="1">Uncharacterized protein</fullName>
    </submittedName>
</protein>
<keyword evidence="2" id="KW-1185">Reference proteome</keyword>
<reference evidence="1 2" key="1">
    <citation type="submission" date="2019-11" db="EMBL/GenBank/DDBJ databases">
        <title>FDA dAtabase for Regulatory Grade micrObial Sequences (FDA-ARGOS): Supporting development and validation of Infectious Disease Dx tests.</title>
        <authorList>
            <person name="Patel R."/>
            <person name="Rucinski S."/>
            <person name="Tallon L."/>
            <person name="Sadzewicz L."/>
            <person name="Vavikolanu K."/>
            <person name="Mehta A."/>
            <person name="Aluvathingal J."/>
            <person name="Nadendla S."/>
            <person name="Nandy P."/>
            <person name="Geyer C."/>
            <person name="Yan Y."/>
            <person name="Sichtig H."/>
        </authorList>
    </citation>
    <scope>NUCLEOTIDE SEQUENCE [LARGE SCALE GENOMIC DNA]</scope>
    <source>
        <strain evidence="1 2">FDAARGOS_729</strain>
    </source>
</reference>
<evidence type="ECO:0000313" key="2">
    <source>
        <dbReference type="Proteomes" id="UP000424966"/>
    </source>
</evidence>
<dbReference type="EMBL" id="CP046294">
    <property type="protein sequence ID" value="QGR70546.1"/>
    <property type="molecule type" value="Genomic_DNA"/>
</dbReference>
<proteinExistence type="predicted"/>
<name>A0ABX6F9H9_YERIN</name>
<evidence type="ECO:0000313" key="1">
    <source>
        <dbReference type="EMBL" id="QGR70546.1"/>
    </source>
</evidence>
<organism evidence="1 2">
    <name type="scientific">Yersinia intermedia</name>
    <dbReference type="NCBI Taxonomy" id="631"/>
    <lineage>
        <taxon>Bacteria</taxon>
        <taxon>Pseudomonadati</taxon>
        <taxon>Pseudomonadota</taxon>
        <taxon>Gammaproteobacteria</taxon>
        <taxon>Enterobacterales</taxon>
        <taxon>Yersiniaceae</taxon>
        <taxon>Yersinia</taxon>
    </lineage>
</organism>